<evidence type="ECO:0000313" key="1">
    <source>
        <dbReference type="EMBL" id="APZ95073.1"/>
    </source>
</evidence>
<dbReference type="RefSeq" id="WP_077026289.1">
    <property type="nucleotide sequence ID" value="NZ_CP017641.1"/>
</dbReference>
<dbReference type="SUPFAM" id="SSF102588">
    <property type="entry name" value="LmbE-like"/>
    <property type="match status" value="1"/>
</dbReference>
<dbReference type="Proteomes" id="UP000187735">
    <property type="component" value="Chromosome"/>
</dbReference>
<dbReference type="KEGG" id="fmr:Fuma_04725"/>
<name>A0A1P8WLX2_9PLAN</name>
<reference evidence="1 2" key="1">
    <citation type="journal article" date="2016" name="Front. Microbiol.">
        <title>Fuerstia marisgermanicae gen. nov., sp. nov., an Unusual Member of the Phylum Planctomycetes from the German Wadden Sea.</title>
        <authorList>
            <person name="Kohn T."/>
            <person name="Heuer A."/>
            <person name="Jogler M."/>
            <person name="Vollmers J."/>
            <person name="Boedeker C."/>
            <person name="Bunk B."/>
            <person name="Rast P."/>
            <person name="Borchert D."/>
            <person name="Glockner I."/>
            <person name="Freese H.M."/>
            <person name="Klenk H.P."/>
            <person name="Overmann J."/>
            <person name="Kaster A.K."/>
            <person name="Rohde M."/>
            <person name="Wiegand S."/>
            <person name="Jogler C."/>
        </authorList>
    </citation>
    <scope>NUCLEOTIDE SEQUENCE [LARGE SCALE GENOMIC DNA]</scope>
    <source>
        <strain evidence="1 2">NH11</strain>
    </source>
</reference>
<sequence length="230" mass="25537">MTASNRKPRQVLVIAAHPDDELLGCGGTVALHAANGDNVTSVIVCEGESLRYGEDGVGQSDHIQVAANTLGVQDVHTLKFPDQKLDTFTLTDIITPLEKVVEEVQPQVVYTQYGGDINRDHEILFKAMLVATRPMEEFIEAIYAFDTASSTEWAYPRTFIPDTWVDITSTLEQKLAAMACYKSEVRPHPHPRSLEALAHRSAAWGNQCCMEHAEVFMTIRRTIRNGQTPV</sequence>
<keyword evidence="2" id="KW-1185">Reference proteome</keyword>
<dbReference type="GO" id="GO:0047584">
    <property type="term" value="F:4-oxalmesaconate hydratase activity"/>
    <property type="evidence" value="ECO:0007669"/>
    <property type="project" value="UniProtKB-EC"/>
</dbReference>
<keyword evidence="1" id="KW-0456">Lyase</keyword>
<dbReference type="Gene3D" id="3.40.50.10320">
    <property type="entry name" value="LmbE-like"/>
    <property type="match status" value="1"/>
</dbReference>
<proteinExistence type="predicted"/>
<dbReference type="InterPro" id="IPR024078">
    <property type="entry name" value="LmbE-like_dom_sf"/>
</dbReference>
<dbReference type="OrthoDB" id="9815144at2"/>
<gene>
    <name evidence="1" type="primary">galB_3</name>
    <name evidence="1" type="ORF">Fuma_04725</name>
</gene>
<dbReference type="PANTHER" id="PTHR12993:SF30">
    <property type="entry name" value="N-ACETYL-ALPHA-D-GLUCOSAMINYL L-MALATE DEACETYLASE 1"/>
    <property type="match status" value="1"/>
</dbReference>
<dbReference type="Pfam" id="PF02585">
    <property type="entry name" value="PIG-L"/>
    <property type="match status" value="1"/>
</dbReference>
<organism evidence="1 2">
    <name type="scientific">Fuerstiella marisgermanici</name>
    <dbReference type="NCBI Taxonomy" id="1891926"/>
    <lineage>
        <taxon>Bacteria</taxon>
        <taxon>Pseudomonadati</taxon>
        <taxon>Planctomycetota</taxon>
        <taxon>Planctomycetia</taxon>
        <taxon>Planctomycetales</taxon>
        <taxon>Planctomycetaceae</taxon>
        <taxon>Fuerstiella</taxon>
    </lineage>
</organism>
<dbReference type="InterPro" id="IPR003737">
    <property type="entry name" value="GlcNAc_PI_deacetylase-related"/>
</dbReference>
<protein>
    <submittedName>
        <fullName evidence="1">4-oxalmesaconate hydratase</fullName>
        <ecNumber evidence="1">4.2.1.83</ecNumber>
    </submittedName>
</protein>
<dbReference type="EC" id="4.2.1.83" evidence="1"/>
<dbReference type="AlphaFoldDB" id="A0A1P8WLX2"/>
<evidence type="ECO:0000313" key="2">
    <source>
        <dbReference type="Proteomes" id="UP000187735"/>
    </source>
</evidence>
<accession>A0A1P8WLX2</accession>
<dbReference type="EMBL" id="CP017641">
    <property type="protein sequence ID" value="APZ95073.1"/>
    <property type="molecule type" value="Genomic_DNA"/>
</dbReference>
<dbReference type="STRING" id="1891926.Fuma_04725"/>
<dbReference type="PANTHER" id="PTHR12993">
    <property type="entry name" value="N-ACETYLGLUCOSAMINYL-PHOSPHATIDYLINOSITOL DE-N-ACETYLASE-RELATED"/>
    <property type="match status" value="1"/>
</dbReference>
<dbReference type="GO" id="GO:0016811">
    <property type="term" value="F:hydrolase activity, acting on carbon-nitrogen (but not peptide) bonds, in linear amides"/>
    <property type="evidence" value="ECO:0007669"/>
    <property type="project" value="TreeGrafter"/>
</dbReference>